<evidence type="ECO:0000313" key="2">
    <source>
        <dbReference type="EMBL" id="CAH1229934.1"/>
    </source>
</evidence>
<protein>
    <recommendedName>
        <fullName evidence="1">Glycosyltransferase 2-like domain-containing protein</fullName>
    </recommendedName>
</protein>
<comment type="caution">
    <text evidence="2">The sequence shown here is derived from an EMBL/GenBank/DDBJ whole genome shotgun (WGS) entry which is preliminary data.</text>
</comment>
<feature type="domain" description="Glycosyltransferase 2-like" evidence="1">
    <location>
        <begin position="54"/>
        <end position="147"/>
    </location>
</feature>
<name>A0ABM9CXZ5_9BACL</name>
<dbReference type="InterPro" id="IPR029044">
    <property type="entry name" value="Nucleotide-diphossugar_trans"/>
</dbReference>
<evidence type="ECO:0000259" key="1">
    <source>
        <dbReference type="Pfam" id="PF00535"/>
    </source>
</evidence>
<dbReference type="SUPFAM" id="SSF53448">
    <property type="entry name" value="Nucleotide-diphospho-sugar transferases"/>
    <property type="match status" value="1"/>
</dbReference>
<dbReference type="Pfam" id="PF00535">
    <property type="entry name" value="Glycos_transf_2"/>
    <property type="match status" value="1"/>
</dbReference>
<dbReference type="EMBL" id="CAKMMW010000035">
    <property type="protein sequence ID" value="CAH1229934.1"/>
    <property type="molecule type" value="Genomic_DNA"/>
</dbReference>
<dbReference type="Proteomes" id="UP000838821">
    <property type="component" value="Unassembled WGS sequence"/>
</dbReference>
<keyword evidence="3" id="KW-1185">Reference proteome</keyword>
<gene>
    <name evidence="2" type="ORF">PAECIP111891_06578</name>
</gene>
<accession>A0ABM9CXZ5</accession>
<evidence type="ECO:0000313" key="3">
    <source>
        <dbReference type="Proteomes" id="UP000838821"/>
    </source>
</evidence>
<dbReference type="InterPro" id="IPR001173">
    <property type="entry name" value="Glyco_trans_2-like"/>
</dbReference>
<dbReference type="Gene3D" id="3.90.550.10">
    <property type="entry name" value="Spore Coat Polysaccharide Biosynthesis Protein SpsA, Chain A"/>
    <property type="match status" value="1"/>
</dbReference>
<organism evidence="2 3">
    <name type="scientific">Paenibacillus allorhizoplanae</name>
    <dbReference type="NCBI Taxonomy" id="2905648"/>
    <lineage>
        <taxon>Bacteria</taxon>
        <taxon>Bacillati</taxon>
        <taxon>Bacillota</taxon>
        <taxon>Bacilli</taxon>
        <taxon>Bacillales</taxon>
        <taxon>Paenibacillaceae</taxon>
        <taxon>Paenibacillus</taxon>
    </lineage>
</organism>
<sequence>MLKLIRKKRMRGQVFLRKGSKRKLLKKPKRRFIPKRKRSFARVNRTSVHPVGAIILASNAEGTIEHVLEPLRRLPFREIIVIVHGSVDRTLDMVRSHSRAIIIHNPQRIEPEAARALAARISRSDFLLFIEGDKVVNADELLPCIQNVALGIENGTLVRRHELAINEHHNSNV</sequence>
<proteinExistence type="predicted"/>
<reference evidence="2" key="1">
    <citation type="submission" date="2022-01" db="EMBL/GenBank/DDBJ databases">
        <authorList>
            <person name="Criscuolo A."/>
        </authorList>
    </citation>
    <scope>NUCLEOTIDE SEQUENCE</scope>
    <source>
        <strain evidence="2">CIP111891</strain>
    </source>
</reference>